<evidence type="ECO:0000313" key="3">
    <source>
        <dbReference type="Proteomes" id="UP000066014"/>
    </source>
</evidence>
<dbReference type="AlphaFoldDB" id="A0A060P0F9"/>
<accession>A0A060P0F9</accession>
<dbReference type="HOGENOM" id="CLU_2698277_0_0_4"/>
<organism evidence="2 3">
    <name type="scientific">Serpentinimonas maccroryi</name>
    <dbReference type="NCBI Taxonomy" id="1458426"/>
    <lineage>
        <taxon>Bacteria</taxon>
        <taxon>Pseudomonadati</taxon>
        <taxon>Pseudomonadota</taxon>
        <taxon>Betaproteobacteria</taxon>
        <taxon>Burkholderiales</taxon>
        <taxon>Comamonadaceae</taxon>
        <taxon>Serpentinimonas</taxon>
    </lineage>
</organism>
<dbReference type="KEGG" id="cbab:SMCB_p0012"/>
<dbReference type="Proteomes" id="UP000066014">
    <property type="component" value="Plasmid pSMB1"/>
</dbReference>
<evidence type="ECO:0000256" key="1">
    <source>
        <dbReference type="SAM" id="Phobius"/>
    </source>
</evidence>
<dbReference type="EMBL" id="AP014570">
    <property type="protein sequence ID" value="BAO84629.1"/>
    <property type="molecule type" value="Genomic_DNA"/>
</dbReference>
<proteinExistence type="predicted"/>
<geneLocation type="plasmid" evidence="3">
    <name>pSMB1 DNA</name>
</geneLocation>
<keyword evidence="3" id="KW-1185">Reference proteome</keyword>
<reference evidence="2 3" key="1">
    <citation type="journal article" date="2014" name="Nat. Commun.">
        <title>Physiological and genomic features of highly alkaliphilic hydrogen-utilizing Betaproteobacteria from a continental serpentinizing site.</title>
        <authorList>
            <person name="Suzuki S."/>
            <person name="Kuenen J.G."/>
            <person name="Schipper K."/>
            <person name="van der Velde S."/>
            <person name="Ishii S."/>
            <person name="Wu A."/>
            <person name="Sorokin D.Y."/>
            <person name="Tenney A."/>
            <person name="Meng X.Y."/>
            <person name="Morrill P.L."/>
            <person name="Kamagata Y."/>
            <person name="Muyzer G."/>
            <person name="Nealson K.H."/>
        </authorList>
    </citation>
    <scope>NUCLEOTIDE SEQUENCE [LARGE SCALE GENOMIC DNA]</scope>
    <source>
        <strain evidence="2 3">B1</strain>
        <plasmid evidence="2">pSMB1</plasmid>
    </source>
</reference>
<keyword evidence="1" id="KW-0472">Membrane</keyword>
<evidence type="ECO:0000313" key="2">
    <source>
        <dbReference type="EMBL" id="BAO84629.1"/>
    </source>
</evidence>
<keyword evidence="1" id="KW-1133">Transmembrane helix</keyword>
<feature type="transmembrane region" description="Helical" evidence="1">
    <location>
        <begin position="21"/>
        <end position="42"/>
    </location>
</feature>
<protein>
    <submittedName>
        <fullName evidence="2">Disulfide bond formation protein DsbB</fullName>
    </submittedName>
</protein>
<gene>
    <name evidence="2" type="ORF">SMCB_p0012</name>
</gene>
<name>A0A060P0F9_9BURK</name>
<keyword evidence="1" id="KW-0812">Transmembrane</keyword>
<keyword evidence="2" id="KW-0614">Plasmid</keyword>
<sequence length="73" mass="8153">MRLDFLSPFLVSMFLGGKSEIVGGVVTVGWLAASAGWIYHAFQYNGKVWPSLKATWDNSFLCNRCNEMFCLGN</sequence>